<protein>
    <recommendedName>
        <fullName evidence="4">YheU family protein</fullName>
    </recommendedName>
</protein>
<dbReference type="SUPFAM" id="SSF118001">
    <property type="entry name" value="YehU-like"/>
    <property type="match status" value="1"/>
</dbReference>
<name>A0A7U9C2X0_9GAMM</name>
<sequence length="96" mass="10925">MGATLMSRFIEVPARMLPPETLNALLEAFVTRQGYDTTDTTGEGMHGWVAELKQQLERNELIIAHDLELEMTEVMTLARWRSFGRDIADDEEEGDI</sequence>
<reference evidence="2 3" key="1">
    <citation type="submission" date="2011-10" db="EMBL/GenBank/DDBJ databases">
        <authorList>
            <person name="Quillaguamn J."/>
            <person name="Guzmn D."/>
            <person name="Balderrama-Subieta A."/>
            <person name="Cardona-Ortuo C."/>
            <person name="Guevara-Martnez M."/>
            <person name="Callisaya-Quispe N."/>
        </authorList>
    </citation>
    <scope>NUCLEOTIDE SEQUENCE [LARGE SCALE GENOMIC DNA]</scope>
    <source>
        <strain evidence="2 3">LC1</strain>
    </source>
</reference>
<dbReference type="AlphaFoldDB" id="A0A7U9C2X0"/>
<evidence type="ECO:0000313" key="2">
    <source>
        <dbReference type="EMBL" id="EHJ93546.1"/>
    </source>
</evidence>
<dbReference type="EMBL" id="JH393257">
    <property type="protein sequence ID" value="EHJ93546.1"/>
    <property type="molecule type" value="Genomic_DNA"/>
</dbReference>
<dbReference type="InterPro" id="IPR010648">
    <property type="entry name" value="UPF0270"/>
</dbReference>
<comment type="similarity">
    <text evidence="1">Belongs to the UPF0270 family.</text>
</comment>
<proteinExistence type="inferred from homology"/>
<evidence type="ECO:0000313" key="3">
    <source>
        <dbReference type="Proteomes" id="UP000005756"/>
    </source>
</evidence>
<dbReference type="Pfam" id="PF06794">
    <property type="entry name" value="UPF0270"/>
    <property type="match status" value="1"/>
</dbReference>
<accession>A0A7U9C2X0</accession>
<dbReference type="Proteomes" id="UP000005756">
    <property type="component" value="Unassembled WGS sequence"/>
</dbReference>
<evidence type="ECO:0008006" key="4">
    <source>
        <dbReference type="Google" id="ProtNLM"/>
    </source>
</evidence>
<dbReference type="InterPro" id="IPR036685">
    <property type="entry name" value="YehU-like_sf"/>
</dbReference>
<organism evidence="2 3">
    <name type="scientific">Vreelandella boliviensis LC1</name>
    <dbReference type="NCBI Taxonomy" id="1072583"/>
    <lineage>
        <taxon>Bacteria</taxon>
        <taxon>Pseudomonadati</taxon>
        <taxon>Pseudomonadota</taxon>
        <taxon>Gammaproteobacteria</taxon>
        <taxon>Oceanospirillales</taxon>
        <taxon>Halomonadaceae</taxon>
        <taxon>Vreelandella</taxon>
    </lineage>
</organism>
<evidence type="ECO:0000256" key="1">
    <source>
        <dbReference type="ARBA" id="ARBA00006450"/>
    </source>
</evidence>
<gene>
    <name evidence="2" type="ORF">KUC_0493</name>
</gene>
<dbReference type="Gene3D" id="1.10.10.610">
    <property type="entry name" value="YehU-like"/>
    <property type="match status" value="1"/>
</dbReference>